<gene>
    <name evidence="3" type="ORF">EYB53_022120</name>
</gene>
<dbReference type="PANTHER" id="PTHR22845:SF5">
    <property type="entry name" value="APOPTOTIC PROTEASE-ACTIVATING FACTOR 1"/>
    <property type="match status" value="1"/>
</dbReference>
<dbReference type="InterPro" id="IPR015943">
    <property type="entry name" value="WD40/YVTN_repeat-like_dom_sf"/>
</dbReference>
<proteinExistence type="predicted"/>
<dbReference type="InterPro" id="IPR001680">
    <property type="entry name" value="WD40_rpt"/>
</dbReference>
<keyword evidence="4" id="KW-1185">Reference proteome</keyword>
<dbReference type="InterPro" id="IPR027417">
    <property type="entry name" value="P-loop_NTPase"/>
</dbReference>
<dbReference type="Gene3D" id="3.40.50.300">
    <property type="entry name" value="P-loop containing nucleotide triphosphate hydrolases"/>
    <property type="match status" value="1"/>
</dbReference>
<comment type="caution">
    <text evidence="3">The sequence shown here is derived from an EMBL/GenBank/DDBJ whole genome shotgun (WGS) entry which is preliminary data.</text>
</comment>
<evidence type="ECO:0000313" key="4">
    <source>
        <dbReference type="Proteomes" id="UP001193081"/>
    </source>
</evidence>
<sequence length="818" mass="91976">MASDSDISLQPDQPEQGDAAAQADQHIVNTQGGDYAEGSIDKRQATVVGRDQNNLSGNFPGATINILPGSSAQEPIVDLVSLVERFPPPLLRETYVERDQTSDLIARLTDTKSKRPIRIVLHGFGGQGKTTLIQQIGNTQSVKDHFSDRIFWLPAEELKLDQGKELIDALKRQTFPLSSTGVSPQGLSDKQIPTRMLLFVDNIWTTEEVVLLSEIGSNCAIVMTTREKVVAQVLNAESIEIKKMTLSEATSLLRNEINRGETFIKEGEYQNKLQELAERSEYWPLLINIISGYVLNLIKAKSSVDKALKKVSGYLEAGIKLDEKLSSVVKESLIALNKETNYGSSVSYDYFYCKLSIFPRSTKISLIALKYTFDLPVQIIELMCLRLMNASLINFDIQEEYVQIHDELWKWVRVDVSDKIKIWNQELLNQARNSCRSWGGLILKHQYFSDHISDHLIGSEHVEWVEEIFTDLSSLAAMIKMNGAMVLRSNVERISEAFPSTSDRLKPLIGMINRDRLFLNRCRHHAVETLEAVIYSRIAGQEGFHALDQTWRDHVTKPCLIPIRPINVEQSELIDRRNLGAIVRLCRISADGMIVVAVTDSKLIVWDWANVDDPLDLFELRSGIKPVVCHMSDDGRIIVLLTTDNSIKIWERQDGEQNWRNANVAWIAPRTKLTWCALSANGQVLALIGSGGTVRVYERTGLSWNTEPGKRSSLWATQNQLLECALNQNGTNLIVTSNEKVVRAWDWQDDHWSSAVVFRDIPKSASDISIVPGSQNRIIYKIKQKSLYERVVVAIYSNKKVSSPKPLDQAAGCIPTPA</sequence>
<dbReference type="SMART" id="SM00320">
    <property type="entry name" value="WD40"/>
    <property type="match status" value="4"/>
</dbReference>
<feature type="region of interest" description="Disordered" evidence="1">
    <location>
        <begin position="1"/>
        <end position="36"/>
    </location>
</feature>
<dbReference type="Pfam" id="PF00931">
    <property type="entry name" value="NB-ARC"/>
    <property type="match status" value="1"/>
</dbReference>
<feature type="domain" description="NB-ARC" evidence="2">
    <location>
        <begin position="103"/>
        <end position="258"/>
    </location>
</feature>
<accession>A0ABS4DG55</accession>
<protein>
    <recommendedName>
        <fullName evidence="2">NB-ARC domain-containing protein</fullName>
    </recommendedName>
</protein>
<dbReference type="SUPFAM" id="SSF52540">
    <property type="entry name" value="P-loop containing nucleoside triphosphate hydrolases"/>
    <property type="match status" value="1"/>
</dbReference>
<reference evidence="3 4" key="1">
    <citation type="submission" date="2021-03" db="EMBL/GenBank/DDBJ databases">
        <authorList>
            <person name="Grouzdev D.S."/>
        </authorList>
    </citation>
    <scope>NUCLEOTIDE SEQUENCE [LARGE SCALE GENOMIC DNA]</scope>
    <source>
        <strain evidence="3 4">M50-1</strain>
    </source>
</reference>
<evidence type="ECO:0000259" key="2">
    <source>
        <dbReference type="Pfam" id="PF00931"/>
    </source>
</evidence>
<dbReference type="SUPFAM" id="SSF50978">
    <property type="entry name" value="WD40 repeat-like"/>
    <property type="match status" value="1"/>
</dbReference>
<dbReference type="InterPro" id="IPR036322">
    <property type="entry name" value="WD40_repeat_dom_sf"/>
</dbReference>
<dbReference type="PANTHER" id="PTHR22845">
    <property type="entry name" value="APOPTOTIC PROTEASE-ACTIVATING FACTOR 1"/>
    <property type="match status" value="1"/>
</dbReference>
<dbReference type="Proteomes" id="UP001193081">
    <property type="component" value="Unassembled WGS sequence"/>
</dbReference>
<feature type="compositionally biased region" description="Polar residues" evidence="1">
    <location>
        <begin position="1"/>
        <end position="13"/>
    </location>
</feature>
<evidence type="ECO:0000313" key="3">
    <source>
        <dbReference type="EMBL" id="MBP1468425.1"/>
    </source>
</evidence>
<dbReference type="RefSeq" id="WP_135481173.1">
    <property type="nucleotide sequence ID" value="NZ_SIJK02000068.1"/>
</dbReference>
<dbReference type="InterPro" id="IPR002182">
    <property type="entry name" value="NB-ARC"/>
</dbReference>
<evidence type="ECO:0000256" key="1">
    <source>
        <dbReference type="SAM" id="MobiDB-lite"/>
    </source>
</evidence>
<dbReference type="EMBL" id="SIJK02000068">
    <property type="protein sequence ID" value="MBP1468425.1"/>
    <property type="molecule type" value="Genomic_DNA"/>
</dbReference>
<feature type="non-terminal residue" evidence="3">
    <location>
        <position position="818"/>
    </location>
</feature>
<dbReference type="Gene3D" id="2.130.10.10">
    <property type="entry name" value="YVTN repeat-like/Quinoprotein amine dehydrogenase"/>
    <property type="match status" value="1"/>
</dbReference>
<name>A0ABS4DG55_9CHLR</name>
<organism evidence="3 4">
    <name type="scientific">Candidatus Chloroploca mongolica</name>
    <dbReference type="NCBI Taxonomy" id="2528176"/>
    <lineage>
        <taxon>Bacteria</taxon>
        <taxon>Bacillati</taxon>
        <taxon>Chloroflexota</taxon>
        <taxon>Chloroflexia</taxon>
        <taxon>Chloroflexales</taxon>
        <taxon>Chloroflexineae</taxon>
        <taxon>Oscillochloridaceae</taxon>
        <taxon>Candidatus Chloroploca</taxon>
    </lineage>
</organism>